<comment type="caution">
    <text evidence="1">The sequence shown here is derived from an EMBL/GenBank/DDBJ whole genome shotgun (WGS) entry which is preliminary data.</text>
</comment>
<evidence type="ECO:0000313" key="2">
    <source>
        <dbReference type="Proteomes" id="UP000438429"/>
    </source>
</evidence>
<dbReference type="EMBL" id="VEVO01000014">
    <property type="protein sequence ID" value="KAF0031645.1"/>
    <property type="molecule type" value="Genomic_DNA"/>
</dbReference>
<protein>
    <submittedName>
        <fullName evidence="1">Uncharacterized protein</fullName>
    </submittedName>
</protein>
<accession>A0A6A4SGA2</accession>
<name>A0A6A4SGA2_SCOMX</name>
<dbReference type="AlphaFoldDB" id="A0A6A4SGA2"/>
<dbReference type="Proteomes" id="UP000438429">
    <property type="component" value="Unassembled WGS sequence"/>
</dbReference>
<reference evidence="1 2" key="1">
    <citation type="submission" date="2019-06" db="EMBL/GenBank/DDBJ databases">
        <title>Draft genomes of female and male turbot (Scophthalmus maximus).</title>
        <authorList>
            <person name="Xu H."/>
            <person name="Xu X.-W."/>
            <person name="Shao C."/>
            <person name="Chen S."/>
        </authorList>
    </citation>
    <scope>NUCLEOTIDE SEQUENCE [LARGE SCALE GENOMIC DNA]</scope>
    <source>
        <strain evidence="1">Ysfricsl-2016a</strain>
        <tissue evidence="1">Blood</tissue>
    </source>
</reference>
<sequence length="84" mass="9689">MKIKHRVVYVTVSIQLTCDEEMQLNITSLESHCFADADVQERERGRRSNVLVTQREVTVVTALEFINQMFADLNPNCKCVKMLT</sequence>
<evidence type="ECO:0000313" key="1">
    <source>
        <dbReference type="EMBL" id="KAF0031645.1"/>
    </source>
</evidence>
<organism evidence="1 2">
    <name type="scientific">Scophthalmus maximus</name>
    <name type="common">Turbot</name>
    <name type="synonym">Psetta maxima</name>
    <dbReference type="NCBI Taxonomy" id="52904"/>
    <lineage>
        <taxon>Eukaryota</taxon>
        <taxon>Metazoa</taxon>
        <taxon>Chordata</taxon>
        <taxon>Craniata</taxon>
        <taxon>Vertebrata</taxon>
        <taxon>Euteleostomi</taxon>
        <taxon>Actinopterygii</taxon>
        <taxon>Neopterygii</taxon>
        <taxon>Teleostei</taxon>
        <taxon>Neoteleostei</taxon>
        <taxon>Acanthomorphata</taxon>
        <taxon>Carangaria</taxon>
        <taxon>Pleuronectiformes</taxon>
        <taxon>Pleuronectoidei</taxon>
        <taxon>Scophthalmidae</taxon>
        <taxon>Scophthalmus</taxon>
    </lineage>
</organism>
<gene>
    <name evidence="1" type="ORF">F2P81_016200</name>
</gene>
<proteinExistence type="predicted"/>